<comment type="caution">
    <text evidence="2">The sequence shown here is derived from an EMBL/GenBank/DDBJ whole genome shotgun (WGS) entry which is preliminary data.</text>
</comment>
<evidence type="ECO:0000256" key="1">
    <source>
        <dbReference type="SAM" id="SignalP"/>
    </source>
</evidence>
<name>A0A9P7NGW9_9HYPO</name>
<gene>
    <name evidence="2" type="ORF">E4U43_004683</name>
</gene>
<keyword evidence="3" id="KW-1185">Reference proteome</keyword>
<evidence type="ECO:0000313" key="3">
    <source>
        <dbReference type="Proteomes" id="UP000748025"/>
    </source>
</evidence>
<dbReference type="EMBL" id="SRPW01000305">
    <property type="protein sequence ID" value="KAG6015851.1"/>
    <property type="molecule type" value="Genomic_DNA"/>
</dbReference>
<organism evidence="2 3">
    <name type="scientific">Claviceps pusilla</name>
    <dbReference type="NCBI Taxonomy" id="123648"/>
    <lineage>
        <taxon>Eukaryota</taxon>
        <taxon>Fungi</taxon>
        <taxon>Dikarya</taxon>
        <taxon>Ascomycota</taxon>
        <taxon>Pezizomycotina</taxon>
        <taxon>Sordariomycetes</taxon>
        <taxon>Hypocreomycetidae</taxon>
        <taxon>Hypocreales</taxon>
        <taxon>Clavicipitaceae</taxon>
        <taxon>Claviceps</taxon>
    </lineage>
</organism>
<feature type="signal peptide" evidence="1">
    <location>
        <begin position="1"/>
        <end position="21"/>
    </location>
</feature>
<proteinExistence type="predicted"/>
<sequence length="118" mass="12379">MHFSTSTTIATIAFLAGQTLAACGPGLLDRSGATRTKSAGLCNGQAAKTWMCGNQGTSVKFVGGTFTLSAPEVDSVIGITCFSNRKFYVYHCEAGGSQRFNAPCWDNLSVESVVQVSN</sequence>
<reference evidence="2" key="1">
    <citation type="journal article" date="2020" name="bioRxiv">
        <title>Whole genome comparisons of ergot fungi reveals the divergence and evolution of species within the genus Claviceps are the result of varying mechanisms driving genome evolution and host range expansion.</title>
        <authorList>
            <person name="Wyka S.A."/>
            <person name="Mondo S.J."/>
            <person name="Liu M."/>
            <person name="Dettman J."/>
            <person name="Nalam V."/>
            <person name="Broders K.D."/>
        </authorList>
    </citation>
    <scope>NUCLEOTIDE SEQUENCE</scope>
    <source>
        <strain evidence="2">CCC 602</strain>
    </source>
</reference>
<protein>
    <submittedName>
        <fullName evidence="2">Uncharacterized protein</fullName>
    </submittedName>
</protein>
<dbReference type="AlphaFoldDB" id="A0A9P7NGW9"/>
<evidence type="ECO:0000313" key="2">
    <source>
        <dbReference type="EMBL" id="KAG6015851.1"/>
    </source>
</evidence>
<dbReference type="OrthoDB" id="4950518at2759"/>
<dbReference type="Proteomes" id="UP000748025">
    <property type="component" value="Unassembled WGS sequence"/>
</dbReference>
<accession>A0A9P7NGW9</accession>
<keyword evidence="1" id="KW-0732">Signal</keyword>
<feature type="chain" id="PRO_5040491351" evidence="1">
    <location>
        <begin position="22"/>
        <end position="118"/>
    </location>
</feature>